<evidence type="ECO:0000313" key="2">
    <source>
        <dbReference type="EMBL" id="SSZ47198.1"/>
    </source>
</evidence>
<evidence type="ECO:0000259" key="1">
    <source>
        <dbReference type="Pfam" id="PF00535"/>
    </source>
</evidence>
<dbReference type="PANTHER" id="PTHR22916">
    <property type="entry name" value="GLYCOSYLTRANSFERASE"/>
    <property type="match status" value="1"/>
</dbReference>
<protein>
    <submittedName>
        <fullName evidence="2">Chondroitin polymerase</fullName>
    </submittedName>
</protein>
<gene>
    <name evidence="2" type="primary">kfoC_3</name>
    <name evidence="2" type="ORF">NCTC11661_00864</name>
</gene>
<organism evidence="2 3">
    <name type="scientific">Bergeyella zoohelcum</name>
    <dbReference type="NCBI Taxonomy" id="1015"/>
    <lineage>
        <taxon>Bacteria</taxon>
        <taxon>Pseudomonadati</taxon>
        <taxon>Bacteroidota</taxon>
        <taxon>Flavobacteriia</taxon>
        <taxon>Flavobacteriales</taxon>
        <taxon>Weeksellaceae</taxon>
        <taxon>Bergeyella</taxon>
    </lineage>
</organism>
<dbReference type="Pfam" id="PF00535">
    <property type="entry name" value="Glycos_transf_2"/>
    <property type="match status" value="1"/>
</dbReference>
<accession>A0A376BZT5</accession>
<feature type="domain" description="Glycosyltransferase 2-like" evidence="1">
    <location>
        <begin position="4"/>
        <end position="133"/>
    </location>
</feature>
<dbReference type="SUPFAM" id="SSF53448">
    <property type="entry name" value="Nucleotide-diphospho-sugar transferases"/>
    <property type="match status" value="1"/>
</dbReference>
<sequence>MKFTIFTPTYNRAHLLPQLYTSLVKQTYQGFEWLIIDDGSTDDTEALIRQYISEKRITIRYYKQENQGKHIAINRALEEARGEFLITVDSDDYIVENCVETCLTLSKEIEGKLDFAGFTYIHTSPNSTFDKSQYGKKRWTKLGDYEWEFKGEMAFVFRTEIAKKHPFPVYKDEKFCQEAVFLLPILNQYKILFTDHVLAHGDYLEDGLSQNIYRRLLANPRYAMLSYGMKIKSYGTAKEKTQMAKSYWDIALKAKHIPMVRKIKGIPLRYTLKVFWDKIKGKI</sequence>
<dbReference type="CDD" id="cd00761">
    <property type="entry name" value="Glyco_tranf_GTA_type"/>
    <property type="match status" value="1"/>
</dbReference>
<reference evidence="2 3" key="1">
    <citation type="submission" date="2018-06" db="EMBL/GenBank/DDBJ databases">
        <authorList>
            <consortium name="Pathogen Informatics"/>
            <person name="Doyle S."/>
        </authorList>
    </citation>
    <scope>NUCLEOTIDE SEQUENCE [LARGE SCALE GENOMIC DNA]</scope>
    <source>
        <strain evidence="2 3">NCTC11661</strain>
    </source>
</reference>
<dbReference type="AlphaFoldDB" id="A0A376BZT5"/>
<evidence type="ECO:0000313" key="3">
    <source>
        <dbReference type="Proteomes" id="UP000255515"/>
    </source>
</evidence>
<dbReference type="GO" id="GO:0016758">
    <property type="term" value="F:hexosyltransferase activity"/>
    <property type="evidence" value="ECO:0007669"/>
    <property type="project" value="UniProtKB-ARBA"/>
</dbReference>
<dbReference type="InterPro" id="IPR029044">
    <property type="entry name" value="Nucleotide-diphossugar_trans"/>
</dbReference>
<name>A0A376BZT5_9FLAO</name>
<proteinExistence type="predicted"/>
<dbReference type="InterPro" id="IPR001173">
    <property type="entry name" value="Glyco_trans_2-like"/>
</dbReference>
<dbReference type="Gene3D" id="3.90.550.10">
    <property type="entry name" value="Spore Coat Polysaccharide Biosynthesis Protein SpsA, Chain A"/>
    <property type="match status" value="1"/>
</dbReference>
<dbReference type="EMBL" id="UFTJ01000001">
    <property type="protein sequence ID" value="SSZ47198.1"/>
    <property type="molecule type" value="Genomic_DNA"/>
</dbReference>
<dbReference type="Proteomes" id="UP000255515">
    <property type="component" value="Unassembled WGS sequence"/>
</dbReference>
<dbReference type="RefSeq" id="WP_002686394.1">
    <property type="nucleotide sequence ID" value="NZ_UFTJ01000001.1"/>
</dbReference>
<dbReference type="PANTHER" id="PTHR22916:SF3">
    <property type="entry name" value="UDP-GLCNAC:BETAGAL BETA-1,3-N-ACETYLGLUCOSAMINYLTRANSFERASE-LIKE PROTEIN 1"/>
    <property type="match status" value="1"/>
</dbReference>